<sequence length="217" mass="23798">MPGPVSDTPCCDKPAGRGRRPDPRKREAIIEAAAALFVSHGYHITMDAIAAEAGVSKQTIYNLFSTKEDLFGAVIADRGERVFGVLSRPPADAGPEEVLRQVGRQFLALVAGGPAICVQRMMVMAGSDPAVTRRYYENGPRRALTLLATYLRQETEKGRLAVPDPDMAAEAFLGMLNGHMQMRTLMGLQSEWPEEYLRRKAEFAVETFLRAYAVSPA</sequence>
<dbReference type="InterPro" id="IPR039536">
    <property type="entry name" value="TetR_C_Proteobacteria"/>
</dbReference>
<dbReference type="SUPFAM" id="SSF48498">
    <property type="entry name" value="Tetracyclin repressor-like, C-terminal domain"/>
    <property type="match status" value="1"/>
</dbReference>
<dbReference type="InterPro" id="IPR001647">
    <property type="entry name" value="HTH_TetR"/>
</dbReference>
<keyword evidence="1" id="KW-0805">Transcription regulation</keyword>
<gene>
    <name evidence="7" type="ORF">SAMN05421508_102297</name>
</gene>
<reference evidence="7 8" key="1">
    <citation type="submission" date="2017-09" db="EMBL/GenBank/DDBJ databases">
        <authorList>
            <person name="Ehlers B."/>
            <person name="Leendertz F.H."/>
        </authorList>
    </citation>
    <scope>NUCLEOTIDE SEQUENCE [LARGE SCALE GENOMIC DNA]</scope>
    <source>
        <strain evidence="7 8">USBA 140</strain>
    </source>
</reference>
<dbReference type="Pfam" id="PF14246">
    <property type="entry name" value="TetR_C_7"/>
    <property type="match status" value="1"/>
</dbReference>
<evidence type="ECO:0000313" key="7">
    <source>
        <dbReference type="EMBL" id="SOD92163.1"/>
    </source>
</evidence>
<dbReference type="Proteomes" id="UP000219621">
    <property type="component" value="Unassembled WGS sequence"/>
</dbReference>
<evidence type="ECO:0000256" key="5">
    <source>
        <dbReference type="SAM" id="MobiDB-lite"/>
    </source>
</evidence>
<dbReference type="InterPro" id="IPR036271">
    <property type="entry name" value="Tet_transcr_reg_TetR-rel_C_sf"/>
</dbReference>
<evidence type="ECO:0000313" key="8">
    <source>
        <dbReference type="Proteomes" id="UP000219621"/>
    </source>
</evidence>
<dbReference type="PROSITE" id="PS50977">
    <property type="entry name" value="HTH_TETR_2"/>
    <property type="match status" value="1"/>
</dbReference>
<dbReference type="GO" id="GO:0000976">
    <property type="term" value="F:transcription cis-regulatory region binding"/>
    <property type="evidence" value="ECO:0007669"/>
    <property type="project" value="TreeGrafter"/>
</dbReference>
<feature type="domain" description="HTH tetR-type" evidence="6">
    <location>
        <begin position="23"/>
        <end position="82"/>
    </location>
</feature>
<feature type="region of interest" description="Disordered" evidence="5">
    <location>
        <begin position="1"/>
        <end position="24"/>
    </location>
</feature>
<keyword evidence="3" id="KW-0804">Transcription</keyword>
<dbReference type="InterPro" id="IPR050109">
    <property type="entry name" value="HTH-type_TetR-like_transc_reg"/>
</dbReference>
<keyword evidence="2 4" id="KW-0238">DNA-binding</keyword>
<feature type="DNA-binding region" description="H-T-H motif" evidence="4">
    <location>
        <begin position="45"/>
        <end position="64"/>
    </location>
</feature>
<dbReference type="Gene3D" id="1.10.10.60">
    <property type="entry name" value="Homeodomain-like"/>
    <property type="match status" value="1"/>
</dbReference>
<dbReference type="Pfam" id="PF00440">
    <property type="entry name" value="TetR_N"/>
    <property type="match status" value="1"/>
</dbReference>
<dbReference type="GO" id="GO:0003700">
    <property type="term" value="F:DNA-binding transcription factor activity"/>
    <property type="evidence" value="ECO:0007669"/>
    <property type="project" value="TreeGrafter"/>
</dbReference>
<evidence type="ECO:0000256" key="2">
    <source>
        <dbReference type="ARBA" id="ARBA00023125"/>
    </source>
</evidence>
<dbReference type="AlphaFoldDB" id="A0A286G9C1"/>
<dbReference type="Gene3D" id="1.10.357.10">
    <property type="entry name" value="Tetracycline Repressor, domain 2"/>
    <property type="match status" value="1"/>
</dbReference>
<dbReference type="PRINTS" id="PR00455">
    <property type="entry name" value="HTHTETR"/>
</dbReference>
<proteinExistence type="predicted"/>
<name>A0A286G9C1_9PROT</name>
<dbReference type="EMBL" id="OCNJ01000002">
    <property type="protein sequence ID" value="SOD92163.1"/>
    <property type="molecule type" value="Genomic_DNA"/>
</dbReference>
<evidence type="ECO:0000256" key="1">
    <source>
        <dbReference type="ARBA" id="ARBA00023015"/>
    </source>
</evidence>
<evidence type="ECO:0000256" key="4">
    <source>
        <dbReference type="PROSITE-ProRule" id="PRU00335"/>
    </source>
</evidence>
<dbReference type="PANTHER" id="PTHR30055:SF146">
    <property type="entry name" value="HTH-TYPE TRANSCRIPTIONAL DUAL REGULATOR CECR"/>
    <property type="match status" value="1"/>
</dbReference>
<dbReference type="PANTHER" id="PTHR30055">
    <property type="entry name" value="HTH-TYPE TRANSCRIPTIONAL REGULATOR RUTR"/>
    <property type="match status" value="1"/>
</dbReference>
<protein>
    <submittedName>
        <fullName evidence="7">Transcriptional regulator, TetR family</fullName>
    </submittedName>
</protein>
<organism evidence="7 8">
    <name type="scientific">Caenispirillum bisanense</name>
    <dbReference type="NCBI Taxonomy" id="414052"/>
    <lineage>
        <taxon>Bacteria</taxon>
        <taxon>Pseudomonadati</taxon>
        <taxon>Pseudomonadota</taxon>
        <taxon>Alphaproteobacteria</taxon>
        <taxon>Rhodospirillales</taxon>
        <taxon>Novispirillaceae</taxon>
        <taxon>Caenispirillum</taxon>
    </lineage>
</organism>
<dbReference type="InterPro" id="IPR009057">
    <property type="entry name" value="Homeodomain-like_sf"/>
</dbReference>
<dbReference type="SUPFAM" id="SSF46689">
    <property type="entry name" value="Homeodomain-like"/>
    <property type="match status" value="1"/>
</dbReference>
<keyword evidence="8" id="KW-1185">Reference proteome</keyword>
<accession>A0A286G9C1</accession>
<evidence type="ECO:0000259" key="6">
    <source>
        <dbReference type="PROSITE" id="PS50977"/>
    </source>
</evidence>
<dbReference type="FunFam" id="1.10.10.60:FF:000141">
    <property type="entry name" value="TetR family transcriptional regulator"/>
    <property type="match status" value="1"/>
</dbReference>
<evidence type="ECO:0000256" key="3">
    <source>
        <dbReference type="ARBA" id="ARBA00023163"/>
    </source>
</evidence>